<feature type="region of interest" description="Disordered" evidence="3">
    <location>
        <begin position="481"/>
        <end position="574"/>
    </location>
</feature>
<keyword evidence="1" id="KW-0343">GTPase activation</keyword>
<dbReference type="SMART" id="SM00324">
    <property type="entry name" value="RhoGAP"/>
    <property type="match status" value="1"/>
</dbReference>
<comment type="caution">
    <text evidence="5">The sequence shown here is derived from an EMBL/GenBank/DDBJ whole genome shotgun (WGS) entry which is preliminary data.</text>
</comment>
<dbReference type="Pfam" id="PF03114">
    <property type="entry name" value="BAR"/>
    <property type="match status" value="1"/>
</dbReference>
<dbReference type="PANTHER" id="PTHR14130">
    <property type="entry name" value="3BP-1 RELATED RHOGAP"/>
    <property type="match status" value="1"/>
</dbReference>
<dbReference type="InterPro" id="IPR047165">
    <property type="entry name" value="RHG17/44/SH3BP1-like"/>
</dbReference>
<dbReference type="InterPro" id="IPR004148">
    <property type="entry name" value="BAR_dom"/>
</dbReference>
<keyword evidence="6" id="KW-1185">Reference proteome</keyword>
<feature type="region of interest" description="Disordered" evidence="3">
    <location>
        <begin position="590"/>
        <end position="664"/>
    </location>
</feature>
<sequence>MDKMKEGIQRRARRMQENLQQSVGLSEKRDELQRINHIEQRNQKMIAAVKNTRQNLQSCIRSGNGDDRVEKRKKKMEEYDLWQQLQNDAKDLEACFPRDEPPVLAEILRIYGEAVGGVLEDKVLTDQLIEKIAIKGLSKYIEDEKALSRAKEKLANKTVDVEVIRKRCHGNHDDSKAQEIQEEYDSAQSKLENFKDSVYTDIFNLSSKQTEIGFIFRDLIDVQAEFHRSALHKLENALPEVERKIACYPKRPVFGCHLEDHLRYTNRSIAVVLEVCCCALVRYGLNEKGLFRVNGNNNRIRRMKAAFDAHQMDGNSVEQSEYITDPHSICSVLKSYLRELPEPLMTKSLHNSWVQIARLDVGSRVDAISSLLPRLPAANRLNLAYLIRFLQLLLKYEKQTMMNAANLAIVFGPNLMYEGLGSESENILGARLVETLLQNADVFFPDDHFDFVAGTVDSSNQHHVAECSDPLMSDQLSSRVTHVPTKTPTTVSCASSDGVPLQRHNSSTHQSSTLSRRPKLPAPPPPSQSTNSSVVQSSSSHEIELSSDTEQLNRSHTKCRKSPSVASNDSLTGCGDAENVDELAARQQPLSRSYCESNRPIRPPPPKVSPSLCQMSPDSSSSPRTVGLSRPVSYLSAVSTERDTMTQSAPSSNNETSLSVTSTRSCVDENHRTLLQLDSEPRSCAQPSSPICLVSTASVSIKPPIPMKPKNPTDLKANEVTKL</sequence>
<evidence type="ECO:0000259" key="4">
    <source>
        <dbReference type="PROSITE" id="PS50238"/>
    </source>
</evidence>
<dbReference type="Gene3D" id="1.10.555.10">
    <property type="entry name" value="Rho GTPase activation protein"/>
    <property type="match status" value="1"/>
</dbReference>
<dbReference type="AlphaFoldDB" id="A0ABD6EE20"/>
<dbReference type="PROSITE" id="PS50238">
    <property type="entry name" value="RHOGAP"/>
    <property type="match status" value="1"/>
</dbReference>
<evidence type="ECO:0000256" key="3">
    <source>
        <dbReference type="SAM" id="MobiDB-lite"/>
    </source>
</evidence>
<dbReference type="Proteomes" id="UP001608902">
    <property type="component" value="Unassembled WGS sequence"/>
</dbReference>
<evidence type="ECO:0000256" key="2">
    <source>
        <dbReference type="ARBA" id="ARBA00022553"/>
    </source>
</evidence>
<dbReference type="Gene3D" id="1.20.1270.60">
    <property type="entry name" value="Arfaptin homology (AH) domain/BAR domain"/>
    <property type="match status" value="1"/>
</dbReference>
<dbReference type="InterPro" id="IPR027267">
    <property type="entry name" value="AH/BAR_dom_sf"/>
</dbReference>
<dbReference type="EMBL" id="JBGFUD010000547">
    <property type="protein sequence ID" value="MFH4974752.1"/>
    <property type="molecule type" value="Genomic_DNA"/>
</dbReference>
<dbReference type="PANTHER" id="PTHR14130:SF14">
    <property type="entry name" value="RHO GTPASE-ACTIVATING PROTEIN 92B"/>
    <property type="match status" value="1"/>
</dbReference>
<dbReference type="GO" id="GO:0005096">
    <property type="term" value="F:GTPase activator activity"/>
    <property type="evidence" value="ECO:0007669"/>
    <property type="project" value="UniProtKB-KW"/>
</dbReference>
<feature type="domain" description="Rho-GAP" evidence="4">
    <location>
        <begin position="256"/>
        <end position="444"/>
    </location>
</feature>
<dbReference type="InterPro" id="IPR008936">
    <property type="entry name" value="Rho_GTPase_activation_prot"/>
</dbReference>
<dbReference type="Pfam" id="PF00620">
    <property type="entry name" value="RhoGAP"/>
    <property type="match status" value="1"/>
</dbReference>
<feature type="compositionally biased region" description="Basic and acidic residues" evidence="3">
    <location>
        <begin position="711"/>
        <end position="723"/>
    </location>
</feature>
<evidence type="ECO:0000256" key="1">
    <source>
        <dbReference type="ARBA" id="ARBA00022468"/>
    </source>
</evidence>
<reference evidence="5 6" key="1">
    <citation type="submission" date="2024-08" db="EMBL/GenBank/DDBJ databases">
        <title>Gnathostoma spinigerum genome.</title>
        <authorList>
            <person name="Gonzalez-Bertolin B."/>
            <person name="Monzon S."/>
            <person name="Zaballos A."/>
            <person name="Jimenez P."/>
            <person name="Dekumyoy P."/>
            <person name="Varona S."/>
            <person name="Cuesta I."/>
            <person name="Sumanam S."/>
            <person name="Adisakwattana P."/>
            <person name="Gasser R.B."/>
            <person name="Hernandez-Gonzalez A."/>
            <person name="Young N.D."/>
            <person name="Perteguer M.J."/>
        </authorList>
    </citation>
    <scope>NUCLEOTIDE SEQUENCE [LARGE SCALE GENOMIC DNA]</scope>
    <source>
        <strain evidence="5">AL3</strain>
        <tissue evidence="5">Liver</tissue>
    </source>
</reference>
<dbReference type="InterPro" id="IPR000198">
    <property type="entry name" value="RhoGAP_dom"/>
</dbReference>
<feature type="compositionally biased region" description="Low complexity" evidence="3">
    <location>
        <begin position="481"/>
        <end position="491"/>
    </location>
</feature>
<dbReference type="SUPFAM" id="SSF48350">
    <property type="entry name" value="GTPase activation domain, GAP"/>
    <property type="match status" value="1"/>
</dbReference>
<feature type="region of interest" description="Disordered" evidence="3">
    <location>
        <begin position="704"/>
        <end position="723"/>
    </location>
</feature>
<proteinExistence type="predicted"/>
<feature type="compositionally biased region" description="Polar residues" evidence="3">
    <location>
        <begin position="611"/>
        <end position="624"/>
    </location>
</feature>
<gene>
    <name evidence="5" type="ORF">AB6A40_001461</name>
</gene>
<feature type="region of interest" description="Disordered" evidence="3">
    <location>
        <begin position="1"/>
        <end position="28"/>
    </location>
</feature>
<dbReference type="SUPFAM" id="SSF103657">
    <property type="entry name" value="BAR/IMD domain-like"/>
    <property type="match status" value="1"/>
</dbReference>
<evidence type="ECO:0000313" key="5">
    <source>
        <dbReference type="EMBL" id="MFH4974752.1"/>
    </source>
</evidence>
<feature type="compositionally biased region" description="Polar residues" evidence="3">
    <location>
        <begin position="645"/>
        <end position="664"/>
    </location>
</feature>
<name>A0ABD6EE20_9BILA</name>
<accession>A0ABD6EE20</accession>
<keyword evidence="2" id="KW-0597">Phosphoprotein</keyword>
<evidence type="ECO:0000313" key="6">
    <source>
        <dbReference type="Proteomes" id="UP001608902"/>
    </source>
</evidence>
<organism evidence="5 6">
    <name type="scientific">Gnathostoma spinigerum</name>
    <dbReference type="NCBI Taxonomy" id="75299"/>
    <lineage>
        <taxon>Eukaryota</taxon>
        <taxon>Metazoa</taxon>
        <taxon>Ecdysozoa</taxon>
        <taxon>Nematoda</taxon>
        <taxon>Chromadorea</taxon>
        <taxon>Rhabditida</taxon>
        <taxon>Spirurina</taxon>
        <taxon>Gnathostomatomorpha</taxon>
        <taxon>Gnathostomatoidea</taxon>
        <taxon>Gnathostomatidae</taxon>
        <taxon>Gnathostoma</taxon>
    </lineage>
</organism>
<feature type="compositionally biased region" description="Low complexity" evidence="3">
    <location>
        <begin position="528"/>
        <end position="540"/>
    </location>
</feature>
<protein>
    <recommendedName>
        <fullName evidence="4">Rho-GAP domain-containing protein</fullName>
    </recommendedName>
</protein>
<feature type="compositionally biased region" description="Polar residues" evidence="3">
    <location>
        <begin position="503"/>
        <end position="513"/>
    </location>
</feature>